<sequence length="182" mass="20923">MSKERSKLISSLTGKRPGERDVFVVNEGIEDNDIQRIHELHQSLLSNMSRAIQNAILIGEILTKKKTTLPHGSFLPWIEGNVPFTRATAANYMRMYEKREILNVKRVLHLRDALRLLAEDSKSSKNEKVINRPVRDIYKDFKSGKNLSKSEKEVVRGWLSGKVDSLKTKAKKLEEELKKLKI</sequence>
<accession>A0ABY2M6L0</accession>
<dbReference type="RefSeq" id="WP_135634194.1">
    <property type="nucleotide sequence ID" value="NZ_RQFU01000008.1"/>
</dbReference>
<organism evidence="1 2">
    <name type="scientific">Leptospira yanagawae</name>
    <dbReference type="NCBI Taxonomy" id="293069"/>
    <lineage>
        <taxon>Bacteria</taxon>
        <taxon>Pseudomonadati</taxon>
        <taxon>Spirochaetota</taxon>
        <taxon>Spirochaetia</taxon>
        <taxon>Leptospirales</taxon>
        <taxon>Leptospiraceae</taxon>
        <taxon>Leptospira</taxon>
    </lineage>
</organism>
<comment type="caution">
    <text evidence="1">The sequence shown here is derived from an EMBL/GenBank/DDBJ whole genome shotgun (WGS) entry which is preliminary data.</text>
</comment>
<dbReference type="Pfam" id="PF11300">
    <property type="entry name" value="DUF3102"/>
    <property type="match status" value="1"/>
</dbReference>
<name>A0ABY2M6L0_9LEPT</name>
<protein>
    <submittedName>
        <fullName evidence="1">DUF3102 domain-containing protein</fullName>
    </submittedName>
</protein>
<evidence type="ECO:0000313" key="2">
    <source>
        <dbReference type="Proteomes" id="UP000298200"/>
    </source>
</evidence>
<keyword evidence="2" id="KW-1185">Reference proteome</keyword>
<dbReference type="EMBL" id="RQFU01000008">
    <property type="protein sequence ID" value="TGL23042.1"/>
    <property type="molecule type" value="Genomic_DNA"/>
</dbReference>
<reference evidence="2" key="1">
    <citation type="journal article" date="2019" name="PLoS Negl. Trop. Dis.">
        <title>Revisiting the worldwide diversity of Leptospira species in the environment.</title>
        <authorList>
            <person name="Vincent A.T."/>
            <person name="Schiettekatte O."/>
            <person name="Bourhy P."/>
            <person name="Veyrier F.J."/>
            <person name="Picardeau M."/>
        </authorList>
    </citation>
    <scope>NUCLEOTIDE SEQUENCE [LARGE SCALE GENOMIC DNA]</scope>
    <source>
        <strain evidence="2">201800272</strain>
    </source>
</reference>
<dbReference type="InterPro" id="IPR021451">
    <property type="entry name" value="DUF3102"/>
</dbReference>
<gene>
    <name evidence="1" type="ORF">EHQ46_05870</name>
</gene>
<proteinExistence type="predicted"/>
<dbReference type="Proteomes" id="UP000298200">
    <property type="component" value="Unassembled WGS sequence"/>
</dbReference>
<evidence type="ECO:0000313" key="1">
    <source>
        <dbReference type="EMBL" id="TGL23042.1"/>
    </source>
</evidence>